<dbReference type="InterPro" id="IPR001841">
    <property type="entry name" value="Znf_RING"/>
</dbReference>
<evidence type="ECO:0000313" key="5">
    <source>
        <dbReference type="EnsemblMetazoa" id="GBRI020109-PA"/>
    </source>
</evidence>
<dbReference type="SUPFAM" id="SSF57850">
    <property type="entry name" value="RING/U-box"/>
    <property type="match status" value="1"/>
</dbReference>
<dbReference type="EnsemblMetazoa" id="GBRI020109-RA">
    <property type="protein sequence ID" value="GBRI020109-PA"/>
    <property type="gene ID" value="GBRI020109"/>
</dbReference>
<dbReference type="PANTHER" id="PTHR46171:SF3">
    <property type="entry name" value="GH10160P"/>
    <property type="match status" value="1"/>
</dbReference>
<evidence type="ECO:0000256" key="2">
    <source>
        <dbReference type="ARBA" id="ARBA00022833"/>
    </source>
</evidence>
<evidence type="ECO:0000259" key="4">
    <source>
        <dbReference type="PROSITE" id="PS50089"/>
    </source>
</evidence>
<dbReference type="SMART" id="SM00184">
    <property type="entry name" value="RING"/>
    <property type="match status" value="1"/>
</dbReference>
<sequence>MNRYELLALTHVSMGTWNGDDYMNGSSGNSVFTELLQRFQRQRHWRTLQITKLPSYRFNLENSQNNQTFCTVCLEDFELNQTVRKLICSHEFHTHCVDKWLESTPTCPLCRAPLDELKNEFPNIALYYNTDNLQLHN</sequence>
<protein>
    <submittedName>
        <fullName evidence="5">RING-type domain-containing protein</fullName>
    </submittedName>
</protein>
<dbReference type="GO" id="GO:0061630">
    <property type="term" value="F:ubiquitin protein ligase activity"/>
    <property type="evidence" value="ECO:0007669"/>
    <property type="project" value="TreeGrafter"/>
</dbReference>
<dbReference type="GO" id="GO:0008270">
    <property type="term" value="F:zinc ion binding"/>
    <property type="evidence" value="ECO:0007669"/>
    <property type="project" value="UniProtKB-KW"/>
</dbReference>
<dbReference type="VEuPathDB" id="VectorBase:GBRI020109"/>
<dbReference type="Gene3D" id="3.30.40.10">
    <property type="entry name" value="Zinc/RING finger domain, C3HC4 (zinc finger)"/>
    <property type="match status" value="1"/>
</dbReference>
<reference evidence="6" key="1">
    <citation type="submission" date="2014-03" db="EMBL/GenBank/DDBJ databases">
        <authorList>
            <person name="Aksoy S."/>
            <person name="Warren W."/>
            <person name="Wilson R.K."/>
        </authorList>
    </citation>
    <scope>NUCLEOTIDE SEQUENCE [LARGE SCALE GENOMIC DNA]</scope>
    <source>
        <strain evidence="6">IAEA</strain>
    </source>
</reference>
<evidence type="ECO:0000256" key="3">
    <source>
        <dbReference type="PROSITE-ProRule" id="PRU00175"/>
    </source>
</evidence>
<keyword evidence="1 3" id="KW-0863">Zinc-finger</keyword>
<evidence type="ECO:0000256" key="1">
    <source>
        <dbReference type="ARBA" id="ARBA00022771"/>
    </source>
</evidence>
<proteinExistence type="predicted"/>
<dbReference type="Pfam" id="PF13639">
    <property type="entry name" value="zf-RING_2"/>
    <property type="match status" value="1"/>
</dbReference>
<keyword evidence="6" id="KW-1185">Reference proteome</keyword>
<name>A0A1A9WHL4_9MUSC</name>
<dbReference type="InterPro" id="IPR013083">
    <property type="entry name" value="Znf_RING/FYVE/PHD"/>
</dbReference>
<dbReference type="PANTHER" id="PTHR46171">
    <property type="entry name" value="GH10160P"/>
    <property type="match status" value="1"/>
</dbReference>
<keyword evidence="2" id="KW-0862">Zinc</keyword>
<organism evidence="5 6">
    <name type="scientific">Glossina brevipalpis</name>
    <dbReference type="NCBI Taxonomy" id="37001"/>
    <lineage>
        <taxon>Eukaryota</taxon>
        <taxon>Metazoa</taxon>
        <taxon>Ecdysozoa</taxon>
        <taxon>Arthropoda</taxon>
        <taxon>Hexapoda</taxon>
        <taxon>Insecta</taxon>
        <taxon>Pterygota</taxon>
        <taxon>Neoptera</taxon>
        <taxon>Endopterygota</taxon>
        <taxon>Diptera</taxon>
        <taxon>Brachycera</taxon>
        <taxon>Muscomorpha</taxon>
        <taxon>Hippoboscoidea</taxon>
        <taxon>Glossinidae</taxon>
        <taxon>Glossina</taxon>
    </lineage>
</organism>
<feature type="domain" description="RING-type" evidence="4">
    <location>
        <begin position="70"/>
        <end position="111"/>
    </location>
</feature>
<keyword evidence="1 3" id="KW-0479">Metal-binding</keyword>
<accession>A0A1A9WHL4</accession>
<evidence type="ECO:0000313" key="6">
    <source>
        <dbReference type="Proteomes" id="UP000091820"/>
    </source>
</evidence>
<dbReference type="STRING" id="37001.A0A1A9WHL4"/>
<dbReference type="Proteomes" id="UP000091820">
    <property type="component" value="Unassembled WGS sequence"/>
</dbReference>
<dbReference type="PROSITE" id="PS50089">
    <property type="entry name" value="ZF_RING_2"/>
    <property type="match status" value="1"/>
</dbReference>
<dbReference type="AlphaFoldDB" id="A0A1A9WHL4"/>
<dbReference type="GO" id="GO:0016567">
    <property type="term" value="P:protein ubiquitination"/>
    <property type="evidence" value="ECO:0007669"/>
    <property type="project" value="TreeGrafter"/>
</dbReference>
<reference evidence="5" key="2">
    <citation type="submission" date="2020-05" db="UniProtKB">
        <authorList>
            <consortium name="EnsemblMetazoa"/>
        </authorList>
    </citation>
    <scope>IDENTIFICATION</scope>
    <source>
        <strain evidence="5">IAEA</strain>
    </source>
</reference>